<name>A0A9W7E1M2_9STRA</name>
<dbReference type="Proteomes" id="UP001165082">
    <property type="component" value="Unassembled WGS sequence"/>
</dbReference>
<dbReference type="EMBL" id="BRXZ01006680">
    <property type="protein sequence ID" value="GMH64699.1"/>
    <property type="molecule type" value="Genomic_DNA"/>
</dbReference>
<evidence type="ECO:0000313" key="4">
    <source>
        <dbReference type="Proteomes" id="UP001165082"/>
    </source>
</evidence>
<evidence type="ECO:0000256" key="2">
    <source>
        <dbReference type="SAM" id="Phobius"/>
    </source>
</evidence>
<organism evidence="3 4">
    <name type="scientific">Triparma retinervis</name>
    <dbReference type="NCBI Taxonomy" id="2557542"/>
    <lineage>
        <taxon>Eukaryota</taxon>
        <taxon>Sar</taxon>
        <taxon>Stramenopiles</taxon>
        <taxon>Ochrophyta</taxon>
        <taxon>Bolidophyceae</taxon>
        <taxon>Parmales</taxon>
        <taxon>Triparmaceae</taxon>
        <taxon>Triparma</taxon>
    </lineage>
</organism>
<keyword evidence="2" id="KW-0812">Transmembrane</keyword>
<evidence type="ECO:0000256" key="1">
    <source>
        <dbReference type="SAM" id="Coils"/>
    </source>
</evidence>
<evidence type="ECO:0000313" key="3">
    <source>
        <dbReference type="EMBL" id="GMH64699.1"/>
    </source>
</evidence>
<proteinExistence type="predicted"/>
<feature type="coiled-coil region" evidence="1">
    <location>
        <begin position="150"/>
        <end position="177"/>
    </location>
</feature>
<reference evidence="3" key="1">
    <citation type="submission" date="2022-07" db="EMBL/GenBank/DDBJ databases">
        <title>Genome analysis of Parmales, a sister group of diatoms, reveals the evolutionary specialization of diatoms from phago-mixotrophs to photoautotrophs.</title>
        <authorList>
            <person name="Ban H."/>
            <person name="Sato S."/>
            <person name="Yoshikawa S."/>
            <person name="Kazumasa Y."/>
            <person name="Nakamura Y."/>
            <person name="Ichinomiya M."/>
            <person name="Saitoh K."/>
            <person name="Sato N."/>
            <person name="Blanc-Mathieu R."/>
            <person name="Endo H."/>
            <person name="Kuwata A."/>
            <person name="Ogata H."/>
        </authorList>
    </citation>
    <scope>NUCLEOTIDE SEQUENCE</scope>
</reference>
<accession>A0A9W7E1M2</accession>
<keyword evidence="1" id="KW-0175">Coiled coil</keyword>
<sequence length="221" mass="23137">MNRGERGLGESSNDSVLTGGATAAGAVLGGLLLGPFGAIFGAQLGSRAGSRALSSASSPRSPLSSCLPPATLDAARGVAEDLGRAEEAEVLVRDAVGTLQELARRRDEEQRGLADEARALLAAGDEEGARGALMRRERVKEGLVKALKGAKGERERLRKMEDNVAAMKVRAVEVENAIKRIAAESLTNDLDGGAGGAFELEVTDPLLDKFKKLEENMKGDE</sequence>
<dbReference type="OrthoDB" id="43368at2759"/>
<feature type="transmembrane region" description="Helical" evidence="2">
    <location>
        <begin position="20"/>
        <end position="42"/>
    </location>
</feature>
<dbReference type="AlphaFoldDB" id="A0A9W7E1M2"/>
<keyword evidence="2" id="KW-1133">Transmembrane helix</keyword>
<keyword evidence="4" id="KW-1185">Reference proteome</keyword>
<gene>
    <name evidence="3" type="ORF">TrRE_jg4868</name>
</gene>
<comment type="caution">
    <text evidence="3">The sequence shown here is derived from an EMBL/GenBank/DDBJ whole genome shotgun (WGS) entry which is preliminary data.</text>
</comment>
<keyword evidence="2" id="KW-0472">Membrane</keyword>
<protein>
    <submittedName>
        <fullName evidence="3">Uncharacterized protein</fullName>
    </submittedName>
</protein>